<evidence type="ECO:0000256" key="1">
    <source>
        <dbReference type="ARBA" id="ARBA00022679"/>
    </source>
</evidence>
<dbReference type="Gene3D" id="1.10.510.10">
    <property type="entry name" value="Transferase(Phosphotransferase) domain 1"/>
    <property type="match status" value="1"/>
</dbReference>
<keyword evidence="6" id="KW-0472">Membrane</keyword>
<sequence>MLAPRTSANSSPYSSSGLPSLSYETPKGVSQHSPLNINEWQIPWLEEGKALSARRENRLYASRFLAVLLCSFLAALAIQMGRHGPPRAPVAKDSPEVSALTPEGKALPAGEVADSPAKAPQAKLKEDSDISDLGSPSEGSKDSEEQNIVTEIVYIDSLTPEGPKEPDSPFKKRESRFLGLPDMDGAEAAMPEAALRGKRFLASSVGGEESDDEQEKEDEEEAAIEEEGAADPAWAAVAKAVSHGEREKLIGASVSLTSIQPVDASLPSGASERTLKITRVLGRGISSLVVEAIDEQTQEKFALRLQVLEKLSLPLAETEKKMQTEVAGEMQCIRTAVEGVGAARAATKRGLAVPLYTATIAGAPALTTCGDLYVSSSVQLMERLHGSVQDIIQKLWRIPAEAKLYIARRLLLQVLHLQAAGISHNDIRLANCFMLPDGSFLLGDFGASAPFGCKMRELSRVPIAYAEPQLLVDLYRFLNFNGPSAVASATDDLWSLGIVLFELFADGKLPFGLAGLRNDFAAMQSFAEDLLKGEYDAEAALAKVSAELQKAQVPESWIQLICTLLEPRRSRRPSWAAVAESFPDLFQVAAG</sequence>
<dbReference type="InterPro" id="IPR000719">
    <property type="entry name" value="Prot_kinase_dom"/>
</dbReference>
<feature type="region of interest" description="Disordered" evidence="5">
    <location>
        <begin position="85"/>
        <end position="175"/>
    </location>
</feature>
<feature type="region of interest" description="Disordered" evidence="5">
    <location>
        <begin position="203"/>
        <end position="230"/>
    </location>
</feature>
<reference evidence="8" key="1">
    <citation type="submission" date="2013-10" db="EMBL/GenBank/DDBJ databases">
        <title>Genomic analysis of the causative agents of coccidiosis in chickens.</title>
        <authorList>
            <person name="Reid A.J."/>
            <person name="Blake D."/>
            <person name="Billington K."/>
            <person name="Browne H."/>
            <person name="Dunn M."/>
            <person name="Hung S."/>
            <person name="Kawahara F."/>
            <person name="Miranda-Saavedra D."/>
            <person name="Mourier T."/>
            <person name="Nagra H."/>
            <person name="Otto T.D."/>
            <person name="Rawlings N."/>
            <person name="Sanchez A."/>
            <person name="Sanders M."/>
            <person name="Subramaniam C."/>
            <person name="Tay Y."/>
            <person name="Dear P."/>
            <person name="Doerig C."/>
            <person name="Gruber A."/>
            <person name="Parkinson J."/>
            <person name="Shirley M."/>
            <person name="Wan K.L."/>
            <person name="Berriman M."/>
            <person name="Tomley F."/>
            <person name="Pain A."/>
        </authorList>
    </citation>
    <scope>NUCLEOTIDE SEQUENCE [LARGE SCALE GENOMIC DNA]</scope>
    <source>
        <strain evidence="8">Houghton</strain>
    </source>
</reference>
<keyword evidence="6" id="KW-1133">Transmembrane helix</keyword>
<dbReference type="GO" id="GO:0004683">
    <property type="term" value="F:calcium/calmodulin-dependent protein kinase activity"/>
    <property type="evidence" value="ECO:0007669"/>
    <property type="project" value="UniProtKB-EC"/>
</dbReference>
<dbReference type="Pfam" id="PF00069">
    <property type="entry name" value="Pkinase"/>
    <property type="match status" value="1"/>
</dbReference>
<dbReference type="InterPro" id="IPR011009">
    <property type="entry name" value="Kinase-like_dom_sf"/>
</dbReference>
<evidence type="ECO:0000256" key="3">
    <source>
        <dbReference type="ARBA" id="ARBA00022777"/>
    </source>
</evidence>
<dbReference type="AlphaFoldDB" id="U6K1M3"/>
<dbReference type="PROSITE" id="PS50011">
    <property type="entry name" value="PROTEIN_KINASE_DOM"/>
    <property type="match status" value="1"/>
</dbReference>
<keyword evidence="2" id="KW-0547">Nucleotide-binding</keyword>
<organism evidence="8 9">
    <name type="scientific">Eimeria mitis</name>
    <dbReference type="NCBI Taxonomy" id="44415"/>
    <lineage>
        <taxon>Eukaryota</taxon>
        <taxon>Sar</taxon>
        <taxon>Alveolata</taxon>
        <taxon>Apicomplexa</taxon>
        <taxon>Conoidasida</taxon>
        <taxon>Coccidia</taxon>
        <taxon>Eucoccidiorida</taxon>
        <taxon>Eimeriorina</taxon>
        <taxon>Eimeriidae</taxon>
        <taxon>Eimeria</taxon>
    </lineage>
</organism>
<gene>
    <name evidence="8" type="ORF">EMH_0024250</name>
</gene>
<evidence type="ECO:0000313" key="8">
    <source>
        <dbReference type="EMBL" id="CDJ29678.1"/>
    </source>
</evidence>
<evidence type="ECO:0000259" key="7">
    <source>
        <dbReference type="PROSITE" id="PS50011"/>
    </source>
</evidence>
<dbReference type="EMBL" id="HG682052">
    <property type="protein sequence ID" value="CDJ29678.1"/>
    <property type="molecule type" value="Genomic_DNA"/>
</dbReference>
<reference evidence="8" key="2">
    <citation type="submission" date="2013-10" db="EMBL/GenBank/DDBJ databases">
        <authorList>
            <person name="Aslett M."/>
        </authorList>
    </citation>
    <scope>NUCLEOTIDE SEQUENCE [LARGE SCALE GENOMIC DNA]</scope>
    <source>
        <strain evidence="8">Houghton</strain>
    </source>
</reference>
<dbReference type="EC" id="2.7.11.17" evidence="8"/>
<feature type="region of interest" description="Disordered" evidence="5">
    <location>
        <begin position="1"/>
        <end position="32"/>
    </location>
</feature>
<dbReference type="SMART" id="SM00220">
    <property type="entry name" value="S_TKc"/>
    <property type="match status" value="1"/>
</dbReference>
<feature type="compositionally biased region" description="Low complexity" evidence="5">
    <location>
        <begin position="10"/>
        <end position="23"/>
    </location>
</feature>
<keyword evidence="1 8" id="KW-0808">Transferase</keyword>
<evidence type="ECO:0000256" key="2">
    <source>
        <dbReference type="ARBA" id="ARBA00022741"/>
    </source>
</evidence>
<dbReference type="Proteomes" id="UP000030744">
    <property type="component" value="Unassembled WGS sequence"/>
</dbReference>
<evidence type="ECO:0000256" key="6">
    <source>
        <dbReference type="SAM" id="Phobius"/>
    </source>
</evidence>
<dbReference type="GO" id="GO:0005524">
    <property type="term" value="F:ATP binding"/>
    <property type="evidence" value="ECO:0007669"/>
    <property type="project" value="UniProtKB-KW"/>
</dbReference>
<evidence type="ECO:0000256" key="5">
    <source>
        <dbReference type="SAM" id="MobiDB-lite"/>
    </source>
</evidence>
<name>U6K1M3_9EIME</name>
<evidence type="ECO:0000256" key="4">
    <source>
        <dbReference type="ARBA" id="ARBA00022840"/>
    </source>
</evidence>
<proteinExistence type="predicted"/>
<feature type="transmembrane region" description="Helical" evidence="6">
    <location>
        <begin position="59"/>
        <end position="78"/>
    </location>
</feature>
<evidence type="ECO:0000313" key="9">
    <source>
        <dbReference type="Proteomes" id="UP000030744"/>
    </source>
</evidence>
<dbReference type="VEuPathDB" id="ToxoDB:EMH_0024250"/>
<dbReference type="PANTHER" id="PTHR43289:SF6">
    <property type="entry name" value="SERINE_THREONINE-PROTEIN KINASE NEKL-3"/>
    <property type="match status" value="1"/>
</dbReference>
<dbReference type="Gene3D" id="3.30.200.20">
    <property type="entry name" value="Phosphorylase Kinase, domain 1"/>
    <property type="match status" value="1"/>
</dbReference>
<dbReference type="RefSeq" id="XP_013352247.1">
    <property type="nucleotide sequence ID" value="XM_013496793.1"/>
</dbReference>
<feature type="domain" description="Protein kinase" evidence="7">
    <location>
        <begin position="275"/>
        <end position="585"/>
    </location>
</feature>
<accession>U6K1M3</accession>
<keyword evidence="4" id="KW-0067">ATP-binding</keyword>
<protein>
    <submittedName>
        <fullName evidence="8">Protein kinase domain-containing protein, related</fullName>
        <ecNumber evidence="8">2.7.11.17</ecNumber>
    </submittedName>
</protein>
<keyword evidence="6" id="KW-0812">Transmembrane</keyword>
<dbReference type="GeneID" id="25377301"/>
<feature type="compositionally biased region" description="Acidic residues" evidence="5">
    <location>
        <begin position="208"/>
        <end position="229"/>
    </location>
</feature>
<dbReference type="SUPFAM" id="SSF56112">
    <property type="entry name" value="Protein kinase-like (PK-like)"/>
    <property type="match status" value="1"/>
</dbReference>
<feature type="compositionally biased region" description="Basic and acidic residues" evidence="5">
    <location>
        <begin position="162"/>
        <end position="175"/>
    </location>
</feature>
<dbReference type="PANTHER" id="PTHR43289">
    <property type="entry name" value="MITOGEN-ACTIVATED PROTEIN KINASE KINASE KINASE 20-RELATED"/>
    <property type="match status" value="1"/>
</dbReference>
<dbReference type="OrthoDB" id="3256376at2759"/>
<keyword evidence="3 8" id="KW-0418">Kinase</keyword>
<keyword evidence="9" id="KW-1185">Reference proteome</keyword>